<evidence type="ECO:0000256" key="12">
    <source>
        <dbReference type="ARBA" id="ARBA00040659"/>
    </source>
</evidence>
<evidence type="ECO:0000256" key="4">
    <source>
        <dbReference type="ARBA" id="ARBA00022630"/>
    </source>
</evidence>
<keyword evidence="10" id="KW-0486">Methionine biosynthesis</keyword>
<dbReference type="SUPFAM" id="SSF52218">
    <property type="entry name" value="Flavoproteins"/>
    <property type="match status" value="1"/>
</dbReference>
<evidence type="ECO:0000256" key="3">
    <source>
        <dbReference type="ARBA" id="ARBA00022605"/>
    </source>
</evidence>
<evidence type="ECO:0000256" key="9">
    <source>
        <dbReference type="ARBA" id="ARBA00023002"/>
    </source>
</evidence>
<dbReference type="InterPro" id="IPR023173">
    <property type="entry name" value="NADPH_Cyt_P450_Rdtase_alpha"/>
</dbReference>
<evidence type="ECO:0000256" key="8">
    <source>
        <dbReference type="ARBA" id="ARBA00022857"/>
    </source>
</evidence>
<evidence type="ECO:0000256" key="10">
    <source>
        <dbReference type="ARBA" id="ARBA00023167"/>
    </source>
</evidence>
<gene>
    <name evidence="17" type="primary">LOC101858848</name>
</gene>
<evidence type="ECO:0000259" key="14">
    <source>
        <dbReference type="PROSITE" id="PS50902"/>
    </source>
</evidence>
<dbReference type="Pfam" id="PF00175">
    <property type="entry name" value="NAD_binding_1"/>
    <property type="match status" value="1"/>
</dbReference>
<dbReference type="PROSITE" id="PS51384">
    <property type="entry name" value="FAD_FR"/>
    <property type="match status" value="1"/>
</dbReference>
<dbReference type="PRINTS" id="PR00369">
    <property type="entry name" value="FLAVODOXIN"/>
</dbReference>
<dbReference type="PANTHER" id="PTHR19384">
    <property type="entry name" value="NITRIC OXIDE SYNTHASE-RELATED"/>
    <property type="match status" value="1"/>
</dbReference>
<dbReference type="Pfam" id="PF00258">
    <property type="entry name" value="Flavodoxin_1"/>
    <property type="match status" value="1"/>
</dbReference>
<dbReference type="InterPro" id="IPR017938">
    <property type="entry name" value="Riboflavin_synthase-like_b-brl"/>
</dbReference>
<keyword evidence="9" id="KW-0560">Oxidoreductase</keyword>
<dbReference type="InterPro" id="IPR008254">
    <property type="entry name" value="Flavodoxin/NO_synth"/>
</dbReference>
<dbReference type="InterPro" id="IPR039261">
    <property type="entry name" value="FNR_nucleotide-bd"/>
</dbReference>
<evidence type="ECO:0000256" key="1">
    <source>
        <dbReference type="ARBA" id="ARBA00001917"/>
    </source>
</evidence>
<dbReference type="SUPFAM" id="SSF52343">
    <property type="entry name" value="Ferredoxin reductase-like, C-terminal NADP-linked domain"/>
    <property type="match status" value="1"/>
</dbReference>
<dbReference type="Gene3D" id="1.20.990.10">
    <property type="entry name" value="NADPH-cytochrome p450 Reductase, Chain A, domain 3"/>
    <property type="match status" value="1"/>
</dbReference>
<evidence type="ECO:0000259" key="15">
    <source>
        <dbReference type="PROSITE" id="PS51384"/>
    </source>
</evidence>
<feature type="domain" description="FAD-binding FR-type" evidence="15">
    <location>
        <begin position="360"/>
        <end position="618"/>
    </location>
</feature>
<dbReference type="SUPFAM" id="SSF63380">
    <property type="entry name" value="Riboflavin synthase domain-like"/>
    <property type="match status" value="1"/>
</dbReference>
<dbReference type="Gene3D" id="3.40.50.360">
    <property type="match status" value="1"/>
</dbReference>
<keyword evidence="3" id="KW-0028">Amino-acid biosynthesis</keyword>
<reference evidence="17" key="1">
    <citation type="submission" date="2025-08" db="UniProtKB">
        <authorList>
            <consortium name="RefSeq"/>
        </authorList>
    </citation>
    <scope>IDENTIFICATION</scope>
</reference>
<sequence>MSPANMSGGNTLQKNRFLVLYGSATGQAQAMAEEICEKATGFGLTAELHPMDEIGKRFNLEHEQCVVMVASTTGDGDPPPNAEKFMRRIKKRTLPTDYLAHLHYALLGLGDTNYSSFCRCAKDLDNRLLALGARQFFATGFADDGVGLEIVAEPWLEGIYPALQKFLGVTEGTGGSLTEKVEAPAQSSPASVDISEARDSTKQDNVEVVLTNSGVRESQIESQSDTIEAFKSVTCDEISVKETRASEGNGDGSVQVKNSQDCSVNGCDAELTVEVQSKILGQKTFFDSQRKCETPCQLVDFAAASDAPCALVSSDSELAEKSLTVPVLPPAYLEASFSGDPVNLRELSFQNDYKLPSAVSPVIKVQVSAARVLTHPQAVKKTLLLSLNLQGAGVNYRPGDSISVICPNNCSEVDMLLERLGISNKADDCMTLNIIPNTKKRRAAVPSFMHEVSTLRHTLTTCLNIREPPSKAFIRALVEHTTNPKEARRMQELCSKEGAQTYTRVVREKCISLLDFLHAFPSCKPPVERVLEHLPRLQPRPYSACSCALTDKDKLDIVFNIVEIPMSCDDGHAYSRRGVCTGWLDDITRSMQDKGLEDEELTVEIPIFLRSNQHFQPPDDLSRPLILIGPGTGVAPFIGFLEERRHQLKLQPEGSTYGETWLFYGCRHQKKDFLFRDELHQFEADGTLSRLCVTFSRDDPPAGSTEPCLRYVQDFLRQTSQDIARLVVDEEALVYLCGDAKAMAKDVTAAFEDILQKEKGFSKEDANMYIMKKRIHKTFLEDVWT</sequence>
<evidence type="ECO:0000256" key="7">
    <source>
        <dbReference type="ARBA" id="ARBA00022827"/>
    </source>
</evidence>
<dbReference type="InterPro" id="IPR029039">
    <property type="entry name" value="Flavoprotein-like_sf"/>
</dbReference>
<dbReference type="InterPro" id="IPR001709">
    <property type="entry name" value="Flavoprot_Pyr_Nucl_cyt_Rdtase"/>
</dbReference>
<dbReference type="PROSITE" id="PS50902">
    <property type="entry name" value="FLAVODOXIN_LIKE"/>
    <property type="match status" value="1"/>
</dbReference>
<dbReference type="Pfam" id="PF00667">
    <property type="entry name" value="FAD_binding_1"/>
    <property type="match status" value="1"/>
</dbReference>
<evidence type="ECO:0000256" key="5">
    <source>
        <dbReference type="ARBA" id="ARBA00022643"/>
    </source>
</evidence>
<dbReference type="PANTHER" id="PTHR19384:SF84">
    <property type="entry name" value="METHIONINE SYNTHASE REDUCTASE"/>
    <property type="match status" value="1"/>
</dbReference>
<name>A0ABM0JIL0_APLCA</name>
<dbReference type="PRINTS" id="PR00371">
    <property type="entry name" value="FPNCR"/>
</dbReference>
<keyword evidence="8" id="KW-0521">NADP</keyword>
<dbReference type="CDD" id="cd06203">
    <property type="entry name" value="methionine_synthase_red"/>
    <property type="match status" value="1"/>
</dbReference>
<evidence type="ECO:0000256" key="2">
    <source>
        <dbReference type="ARBA" id="ARBA00001974"/>
    </source>
</evidence>
<evidence type="ECO:0000256" key="11">
    <source>
        <dbReference type="ARBA" id="ARBA00039088"/>
    </source>
</evidence>
<evidence type="ECO:0000256" key="13">
    <source>
        <dbReference type="SAM" id="MobiDB-lite"/>
    </source>
</evidence>
<dbReference type="InterPro" id="IPR001094">
    <property type="entry name" value="Flavdoxin-like"/>
</dbReference>
<accession>A0ABM0JIL0</accession>
<evidence type="ECO:0000313" key="16">
    <source>
        <dbReference type="Proteomes" id="UP000694888"/>
    </source>
</evidence>
<dbReference type="InterPro" id="IPR003097">
    <property type="entry name" value="CysJ-like_FAD-binding"/>
</dbReference>
<dbReference type="InterPro" id="IPR017927">
    <property type="entry name" value="FAD-bd_FR_type"/>
</dbReference>
<dbReference type="InterPro" id="IPR001433">
    <property type="entry name" value="OxRdtase_FAD/NAD-bd"/>
</dbReference>
<keyword evidence="5" id="KW-0288">FMN</keyword>
<evidence type="ECO:0000256" key="6">
    <source>
        <dbReference type="ARBA" id="ARBA00022691"/>
    </source>
</evidence>
<keyword evidence="7" id="KW-0274">FAD</keyword>
<feature type="domain" description="Flavodoxin-like" evidence="14">
    <location>
        <begin position="17"/>
        <end position="160"/>
    </location>
</feature>
<comment type="cofactor">
    <cofactor evidence="2">
        <name>FAD</name>
        <dbReference type="ChEBI" id="CHEBI:57692"/>
    </cofactor>
</comment>
<dbReference type="GeneID" id="101858848"/>
<feature type="region of interest" description="Disordered" evidence="13">
    <location>
        <begin position="177"/>
        <end position="200"/>
    </location>
</feature>
<dbReference type="Gene3D" id="3.40.50.80">
    <property type="entry name" value="Nucleotide-binding domain of ferredoxin-NADP reductase (FNR) module"/>
    <property type="match status" value="1"/>
</dbReference>
<dbReference type="EC" id="1.16.1.8" evidence="11"/>
<comment type="cofactor">
    <cofactor evidence="1">
        <name>FMN</name>
        <dbReference type="ChEBI" id="CHEBI:58210"/>
    </cofactor>
</comment>
<evidence type="ECO:0000313" key="17">
    <source>
        <dbReference type="RefSeq" id="XP_005094471.1"/>
    </source>
</evidence>
<dbReference type="Gene3D" id="2.40.30.10">
    <property type="entry name" value="Translation factors"/>
    <property type="match status" value="1"/>
</dbReference>
<organism evidence="16 17">
    <name type="scientific">Aplysia californica</name>
    <name type="common">California sea hare</name>
    <dbReference type="NCBI Taxonomy" id="6500"/>
    <lineage>
        <taxon>Eukaryota</taxon>
        <taxon>Metazoa</taxon>
        <taxon>Spiralia</taxon>
        <taxon>Lophotrochozoa</taxon>
        <taxon>Mollusca</taxon>
        <taxon>Gastropoda</taxon>
        <taxon>Heterobranchia</taxon>
        <taxon>Euthyneura</taxon>
        <taxon>Tectipleura</taxon>
        <taxon>Aplysiida</taxon>
        <taxon>Aplysioidea</taxon>
        <taxon>Aplysiidae</taxon>
        <taxon>Aplysia</taxon>
    </lineage>
</organism>
<proteinExistence type="predicted"/>
<keyword evidence="4" id="KW-0285">Flavoprotein</keyword>
<dbReference type="RefSeq" id="XP_005094471.1">
    <property type="nucleotide sequence ID" value="XM_005094414.3"/>
</dbReference>
<keyword evidence="6" id="KW-0949">S-adenosyl-L-methionine</keyword>
<dbReference type="Proteomes" id="UP000694888">
    <property type="component" value="Unplaced"/>
</dbReference>
<protein>
    <recommendedName>
        <fullName evidence="12">Methionine synthase reductase</fullName>
        <ecNumber evidence="11">1.16.1.8</ecNumber>
    </recommendedName>
</protein>
<keyword evidence="16" id="KW-1185">Reference proteome</keyword>